<dbReference type="RefSeq" id="XP_062628959.1">
    <property type="nucleotide sequence ID" value="XM_062772975.1"/>
</dbReference>
<evidence type="ECO:0000256" key="2">
    <source>
        <dbReference type="ARBA" id="ARBA00022723"/>
    </source>
</evidence>
<dbReference type="Proteomes" id="UP000827549">
    <property type="component" value="Chromosome 4"/>
</dbReference>
<dbReference type="InterPro" id="IPR042098">
    <property type="entry name" value="TauD-like_sf"/>
</dbReference>
<evidence type="ECO:0000256" key="3">
    <source>
        <dbReference type="ARBA" id="ARBA00022964"/>
    </source>
</evidence>
<feature type="domain" description="TauD/TfdA-like" evidence="6">
    <location>
        <begin position="55"/>
        <end position="327"/>
    </location>
</feature>
<dbReference type="PANTHER" id="PTHR30468:SF1">
    <property type="entry name" value="ALPHA-KETOGLUTARATE-DEPENDENT SULFONATE DIOXYGENASE"/>
    <property type="match status" value="1"/>
</dbReference>
<organism evidence="7 8">
    <name type="scientific">Vanrija pseudolonga</name>
    <dbReference type="NCBI Taxonomy" id="143232"/>
    <lineage>
        <taxon>Eukaryota</taxon>
        <taxon>Fungi</taxon>
        <taxon>Dikarya</taxon>
        <taxon>Basidiomycota</taxon>
        <taxon>Agaricomycotina</taxon>
        <taxon>Tremellomycetes</taxon>
        <taxon>Trichosporonales</taxon>
        <taxon>Trichosporonaceae</taxon>
        <taxon>Vanrija</taxon>
    </lineage>
</organism>
<evidence type="ECO:0000259" key="6">
    <source>
        <dbReference type="Pfam" id="PF02668"/>
    </source>
</evidence>
<protein>
    <submittedName>
        <fullName evidence="7">Alpha-ketoglutarate-dependent sulfonate dioxygenase</fullName>
    </submittedName>
</protein>
<dbReference type="PANTHER" id="PTHR30468">
    <property type="entry name" value="ALPHA-KETOGLUTARATE-DEPENDENT SULFONATE DIOXYGENASE"/>
    <property type="match status" value="1"/>
</dbReference>
<evidence type="ECO:0000313" key="7">
    <source>
        <dbReference type="EMBL" id="WOO82927.1"/>
    </source>
</evidence>
<dbReference type="SUPFAM" id="SSF51197">
    <property type="entry name" value="Clavaminate synthase-like"/>
    <property type="match status" value="1"/>
</dbReference>
<dbReference type="InterPro" id="IPR051323">
    <property type="entry name" value="AtsK-like"/>
</dbReference>
<evidence type="ECO:0000313" key="8">
    <source>
        <dbReference type="Proteomes" id="UP000827549"/>
    </source>
</evidence>
<accession>A0AAF0YAK4</accession>
<keyword evidence="4" id="KW-0560">Oxidoreductase</keyword>
<reference evidence="7" key="1">
    <citation type="submission" date="2023-10" db="EMBL/GenBank/DDBJ databases">
        <authorList>
            <person name="Noh H."/>
        </authorList>
    </citation>
    <scope>NUCLEOTIDE SEQUENCE</scope>
    <source>
        <strain evidence="7">DUCC4014</strain>
    </source>
</reference>
<evidence type="ECO:0000256" key="5">
    <source>
        <dbReference type="ARBA" id="ARBA00023004"/>
    </source>
</evidence>
<keyword evidence="3 7" id="KW-0223">Dioxygenase</keyword>
<dbReference type="InterPro" id="IPR003819">
    <property type="entry name" value="TauD/TfdA-like"/>
</dbReference>
<keyword evidence="5" id="KW-0408">Iron</keyword>
<sequence>MTNTSESNDPLYPDYLPVWEYNTLPDWEEVAFTDAGTRATDDYNYLFPADHTAHRRPVSPYIGEEIRGIQLSQLDKPALDDLALLVARRGVVIFRDQDWKARAVVDTVRHFGRLRIHPTMGYPEGFPEIHVLYQDPKDAATSKNTVVSLDYSDKISSINWHIDHSSEVQPAGLTFFWNLEHPDVGGDTQFVSLTEAYNRLSPELQRGLDGLQVLHDNSSMLHYSRENGGPARFNSVRRHHPLIRTHPATGDRALFVHGFVQAIHGLKAEESTWILSFLQDIVAKGSEYQIRARWEPGSVVVWDNRVVAHTATPDLAGVEGRRHMVRIAAMAEVPV</sequence>
<dbReference type="Pfam" id="PF02668">
    <property type="entry name" value="TauD"/>
    <property type="match status" value="1"/>
</dbReference>
<dbReference type="GO" id="GO:0016706">
    <property type="term" value="F:2-oxoglutarate-dependent dioxygenase activity"/>
    <property type="evidence" value="ECO:0007669"/>
    <property type="project" value="TreeGrafter"/>
</dbReference>
<gene>
    <name evidence="7" type="primary">JLP1_2</name>
    <name evidence="7" type="ORF">LOC62_04G006407</name>
</gene>
<dbReference type="EMBL" id="CP086717">
    <property type="protein sequence ID" value="WOO82927.1"/>
    <property type="molecule type" value="Genomic_DNA"/>
</dbReference>
<keyword evidence="2" id="KW-0479">Metal-binding</keyword>
<dbReference type="GeneID" id="87809630"/>
<dbReference type="GO" id="GO:0005737">
    <property type="term" value="C:cytoplasm"/>
    <property type="evidence" value="ECO:0007669"/>
    <property type="project" value="TreeGrafter"/>
</dbReference>
<dbReference type="GO" id="GO:0046872">
    <property type="term" value="F:metal ion binding"/>
    <property type="evidence" value="ECO:0007669"/>
    <property type="project" value="UniProtKB-KW"/>
</dbReference>
<proteinExistence type="inferred from homology"/>
<dbReference type="Gene3D" id="3.60.130.10">
    <property type="entry name" value="Clavaminate synthase-like"/>
    <property type="match status" value="1"/>
</dbReference>
<comment type="similarity">
    <text evidence="1">Belongs to the TfdA dioxygenase family.</text>
</comment>
<evidence type="ECO:0000256" key="1">
    <source>
        <dbReference type="ARBA" id="ARBA00005896"/>
    </source>
</evidence>
<keyword evidence="8" id="KW-1185">Reference proteome</keyword>
<name>A0AAF0YAK4_9TREE</name>
<dbReference type="AlphaFoldDB" id="A0AAF0YAK4"/>
<evidence type="ECO:0000256" key="4">
    <source>
        <dbReference type="ARBA" id="ARBA00023002"/>
    </source>
</evidence>